<dbReference type="Proteomes" id="UP000095287">
    <property type="component" value="Unplaced"/>
</dbReference>
<dbReference type="WBParaSite" id="L893_g4413.t1">
    <property type="protein sequence ID" value="L893_g4413.t1"/>
    <property type="gene ID" value="L893_g4413"/>
</dbReference>
<organism evidence="2 3">
    <name type="scientific">Steinernema glaseri</name>
    <dbReference type="NCBI Taxonomy" id="37863"/>
    <lineage>
        <taxon>Eukaryota</taxon>
        <taxon>Metazoa</taxon>
        <taxon>Ecdysozoa</taxon>
        <taxon>Nematoda</taxon>
        <taxon>Chromadorea</taxon>
        <taxon>Rhabditida</taxon>
        <taxon>Tylenchina</taxon>
        <taxon>Panagrolaimomorpha</taxon>
        <taxon>Strongyloidoidea</taxon>
        <taxon>Steinernematidae</taxon>
        <taxon>Steinernema</taxon>
    </lineage>
</organism>
<evidence type="ECO:0000256" key="1">
    <source>
        <dbReference type="SAM" id="MobiDB-lite"/>
    </source>
</evidence>
<name>A0A1I8ACQ3_9BILA</name>
<proteinExistence type="predicted"/>
<evidence type="ECO:0000313" key="2">
    <source>
        <dbReference type="Proteomes" id="UP000095287"/>
    </source>
</evidence>
<protein>
    <submittedName>
        <fullName evidence="3">Methyltranfer_dom domain-containing protein</fullName>
    </submittedName>
</protein>
<feature type="region of interest" description="Disordered" evidence="1">
    <location>
        <begin position="1"/>
        <end position="26"/>
    </location>
</feature>
<dbReference type="AlphaFoldDB" id="A0A1I8ACQ3"/>
<sequence>MNESKTVEPMEASAESPTNEAAAEEPVPNDLATLSLDIIYDVLTQQSLMWDRGFRKLAEIDGPWSDLVRRKYYVSGLYDEKVHYFGFRSDKKFGLGFLAPDELKDFYISYVSISDHYPDPFDKYIPAAANLFDHLSIWLRDLSTIPPALLNNIRTRHSSLLIHQDFGEQHLPDFVLKFINRQLRSSYLWSCDFGGNLHINDVLHSLKHFVQSPQFSNLEVECHGCGASLFLEFYEAWKSRNFLARMQTIETQVGQPGYENLVQYFQLEPLPEGGNGGDEVRKEFAHPLCEYFLKISISGSQPPYRAKLETVFLRVKKPE</sequence>
<evidence type="ECO:0000313" key="3">
    <source>
        <dbReference type="WBParaSite" id="L893_g4413.t1"/>
    </source>
</evidence>
<reference evidence="3" key="1">
    <citation type="submission" date="2016-11" db="UniProtKB">
        <authorList>
            <consortium name="WormBaseParasite"/>
        </authorList>
    </citation>
    <scope>IDENTIFICATION</scope>
</reference>
<accession>A0A1I8ACQ3</accession>
<keyword evidence="2" id="KW-1185">Reference proteome</keyword>